<name>A0A059E2Y9_9PROT</name>
<dbReference type="Proteomes" id="UP000024547">
    <property type="component" value="Unassembled WGS sequence"/>
</dbReference>
<keyword evidence="3" id="KW-1185">Reference proteome</keyword>
<feature type="compositionally biased region" description="Low complexity" evidence="1">
    <location>
        <begin position="75"/>
        <end position="85"/>
    </location>
</feature>
<dbReference type="PATRIC" id="fig|1280948.3.peg.1799"/>
<sequence length="236" mass="26278">MEFETDPDLPTPEQPSELELFAYLMVGDLLGPLMALVGQGRAMAQRGFDLLQTAEMLLRRVIYLKALRIELPAPASATPAGPAAARPDETTRKATKPDTPRFALIEAELADATRPKDPRPLLRPEDCPRISVMDENARPYIPPPEPEPRSVTRPDFETRYRHRAHALARAFTNLDGEAQRLARWIARQKARRAERQSPLGLPPAPDDAEKAKSDPAWPVLSDIYLLADSVLHPNTS</sequence>
<evidence type="ECO:0000313" key="2">
    <source>
        <dbReference type="EMBL" id="KCZ61882.1"/>
    </source>
</evidence>
<organism evidence="2 3">
    <name type="scientific">Hyphomonas atlantica</name>
    <dbReference type="NCBI Taxonomy" id="1280948"/>
    <lineage>
        <taxon>Bacteria</taxon>
        <taxon>Pseudomonadati</taxon>
        <taxon>Pseudomonadota</taxon>
        <taxon>Alphaproteobacteria</taxon>
        <taxon>Hyphomonadales</taxon>
        <taxon>Hyphomonadaceae</taxon>
        <taxon>Hyphomonas</taxon>
    </lineage>
</organism>
<gene>
    <name evidence="2" type="ORF">HY36_04825</name>
</gene>
<protein>
    <submittedName>
        <fullName evidence="2">Uncharacterized protein</fullName>
    </submittedName>
</protein>
<proteinExistence type="predicted"/>
<evidence type="ECO:0000256" key="1">
    <source>
        <dbReference type="SAM" id="MobiDB-lite"/>
    </source>
</evidence>
<comment type="caution">
    <text evidence="2">The sequence shown here is derived from an EMBL/GenBank/DDBJ whole genome shotgun (WGS) entry which is preliminary data.</text>
</comment>
<feature type="region of interest" description="Disordered" evidence="1">
    <location>
        <begin position="75"/>
        <end position="101"/>
    </location>
</feature>
<evidence type="ECO:0000313" key="3">
    <source>
        <dbReference type="Proteomes" id="UP000024547"/>
    </source>
</evidence>
<dbReference type="RefSeq" id="WP_035551234.1">
    <property type="nucleotide sequence ID" value="NZ_AWFH01000012.1"/>
</dbReference>
<feature type="compositionally biased region" description="Basic and acidic residues" evidence="1">
    <location>
        <begin position="86"/>
        <end position="99"/>
    </location>
</feature>
<dbReference type="OrthoDB" id="9985705at2"/>
<reference evidence="2 3" key="1">
    <citation type="journal article" date="2014" name="Antonie Van Leeuwenhoek">
        <title>Hyphomonas beringensis sp. nov. and Hyphomonas chukchiensis sp. nov., isolated from surface seawater of the Bering Sea and Chukchi Sea.</title>
        <authorList>
            <person name="Li C."/>
            <person name="Lai Q."/>
            <person name="Li G."/>
            <person name="Dong C."/>
            <person name="Wang J."/>
            <person name="Liao Y."/>
            <person name="Shao Z."/>
        </authorList>
    </citation>
    <scope>NUCLEOTIDE SEQUENCE [LARGE SCALE GENOMIC DNA]</scope>
    <source>
        <strain evidence="2 3">22II1-22F38</strain>
    </source>
</reference>
<dbReference type="AlphaFoldDB" id="A0A059E2Y9"/>
<feature type="region of interest" description="Disordered" evidence="1">
    <location>
        <begin position="189"/>
        <end position="213"/>
    </location>
</feature>
<accession>A0A059E2Y9</accession>
<dbReference type="EMBL" id="AWFH01000012">
    <property type="protein sequence ID" value="KCZ61882.1"/>
    <property type="molecule type" value="Genomic_DNA"/>
</dbReference>